<keyword evidence="3" id="KW-1185">Reference proteome</keyword>
<dbReference type="AlphaFoldDB" id="A0A1Q9LCA3"/>
<keyword evidence="1" id="KW-0472">Membrane</keyword>
<protein>
    <submittedName>
        <fullName evidence="2">Uncharacterized protein</fullName>
    </submittedName>
</protein>
<organism evidence="2 3">
    <name type="scientific">Actinokineospora bangkokensis</name>
    <dbReference type="NCBI Taxonomy" id="1193682"/>
    <lineage>
        <taxon>Bacteria</taxon>
        <taxon>Bacillati</taxon>
        <taxon>Actinomycetota</taxon>
        <taxon>Actinomycetes</taxon>
        <taxon>Pseudonocardiales</taxon>
        <taxon>Pseudonocardiaceae</taxon>
        <taxon>Actinokineospora</taxon>
    </lineage>
</organism>
<sequence>MDEKTLTEEFTAALAAEPPLGFDPGAVADRGRAATRRRALLASTGGVVVVAAAAAAVAVLPREQVPAVRVAPAAPTVAAASTPPTAGAVVTGPVSWPAPGTPGTTLDTSGAAQLRAAASQYLQTRVRAVVGGVAGVQTRPDEGFAGPFSELPTSSVPVPPRQMGFSVGARIDTAPTNSYLGLAVKAYESPVPSTRLDEKCAQHHTDPSRGGRVECTLSTLSDGGYLLVAEVTYAHKEALPAPGRYQQSTIATYYRPDGVEVAAESSTLPDAPATSVRLSADDLVELVLDPHWSL</sequence>
<evidence type="ECO:0000313" key="2">
    <source>
        <dbReference type="EMBL" id="OLR89661.1"/>
    </source>
</evidence>
<dbReference type="Proteomes" id="UP000186040">
    <property type="component" value="Unassembled WGS sequence"/>
</dbReference>
<dbReference type="STRING" id="1193682.BJP25_04705"/>
<name>A0A1Q9LCA3_9PSEU</name>
<evidence type="ECO:0000256" key="1">
    <source>
        <dbReference type="SAM" id="Phobius"/>
    </source>
</evidence>
<dbReference type="EMBL" id="MKQR01000029">
    <property type="protein sequence ID" value="OLR89661.1"/>
    <property type="molecule type" value="Genomic_DNA"/>
</dbReference>
<gene>
    <name evidence="2" type="ORF">BJP25_04705</name>
</gene>
<comment type="caution">
    <text evidence="2">The sequence shown here is derived from an EMBL/GenBank/DDBJ whole genome shotgun (WGS) entry which is preliminary data.</text>
</comment>
<evidence type="ECO:0000313" key="3">
    <source>
        <dbReference type="Proteomes" id="UP000186040"/>
    </source>
</evidence>
<proteinExistence type="predicted"/>
<dbReference type="RefSeq" id="WP_075978576.1">
    <property type="nucleotide sequence ID" value="NZ_MKQR01000029.1"/>
</dbReference>
<feature type="transmembrane region" description="Helical" evidence="1">
    <location>
        <begin position="39"/>
        <end position="60"/>
    </location>
</feature>
<keyword evidence="1" id="KW-1133">Transmembrane helix</keyword>
<accession>A0A1Q9LCA3</accession>
<keyword evidence="1" id="KW-0812">Transmembrane</keyword>
<reference evidence="2 3" key="1">
    <citation type="submission" date="2016-10" db="EMBL/GenBank/DDBJ databases">
        <title>The Draft Genome Sequence of Actinokineospora bangkokensis 44EHWT reveals the biosynthetic pathway of antifungal compounds Thailandins with unusual extender unit butylmalonyl-CoA.</title>
        <authorList>
            <person name="Greule A."/>
            <person name="Intra B."/>
            <person name="Flemming S."/>
            <person name="Rommel M.G."/>
            <person name="Panbangred W."/>
            <person name="Bechthold A."/>
        </authorList>
    </citation>
    <scope>NUCLEOTIDE SEQUENCE [LARGE SCALE GENOMIC DNA]</scope>
    <source>
        <strain evidence="2 3">44EHW</strain>
    </source>
</reference>